<evidence type="ECO:0000313" key="12">
    <source>
        <dbReference type="Proteomes" id="UP000486602"/>
    </source>
</evidence>
<evidence type="ECO:0000256" key="9">
    <source>
        <dbReference type="RuleBase" id="RU003942"/>
    </source>
</evidence>
<evidence type="ECO:0000256" key="10">
    <source>
        <dbReference type="SAM" id="Phobius"/>
    </source>
</evidence>
<evidence type="ECO:0000256" key="8">
    <source>
        <dbReference type="ARBA" id="ARBA00039168"/>
    </source>
</evidence>
<dbReference type="Gene3D" id="1.10.3730.20">
    <property type="match status" value="1"/>
</dbReference>
<dbReference type="GO" id="GO:0022857">
    <property type="term" value="F:transmembrane transporter activity"/>
    <property type="evidence" value="ECO:0007669"/>
    <property type="project" value="InterPro"/>
</dbReference>
<dbReference type="Pfam" id="PF00893">
    <property type="entry name" value="Multi_Drug_Res"/>
    <property type="match status" value="1"/>
</dbReference>
<organism evidence="11 12">
    <name type="scientific">Cryomorpha ignava</name>
    <dbReference type="NCBI Taxonomy" id="101383"/>
    <lineage>
        <taxon>Bacteria</taxon>
        <taxon>Pseudomonadati</taxon>
        <taxon>Bacteroidota</taxon>
        <taxon>Flavobacteriia</taxon>
        <taxon>Flavobacteriales</taxon>
        <taxon>Cryomorphaceae</taxon>
        <taxon>Cryomorpha</taxon>
    </lineage>
</organism>
<dbReference type="EMBL" id="JAAGVY010000008">
    <property type="protein sequence ID" value="NEN23154.1"/>
    <property type="molecule type" value="Genomic_DNA"/>
</dbReference>
<name>A0A7K3WNT6_9FLAO</name>
<evidence type="ECO:0000256" key="5">
    <source>
        <dbReference type="ARBA" id="ARBA00022989"/>
    </source>
</evidence>
<dbReference type="AlphaFoldDB" id="A0A7K3WNT6"/>
<accession>A0A7K3WNT6</accession>
<reference evidence="11 12" key="1">
    <citation type="submission" date="2020-02" db="EMBL/GenBank/DDBJ databases">
        <title>Out from the shadows clarifying the taxonomy of the family Cryomorphaceae and related taxa by utilizing the GTDB taxonomic framework.</title>
        <authorList>
            <person name="Bowman J.P."/>
        </authorList>
    </citation>
    <scope>NUCLEOTIDE SEQUENCE [LARGE SCALE GENOMIC DNA]</scope>
    <source>
        <strain evidence="11 12">QSSC 1-22</strain>
    </source>
</reference>
<dbReference type="RefSeq" id="WP_163284169.1">
    <property type="nucleotide sequence ID" value="NZ_JAAGVY010000008.1"/>
</dbReference>
<evidence type="ECO:0000256" key="3">
    <source>
        <dbReference type="ARBA" id="ARBA00022475"/>
    </source>
</evidence>
<proteinExistence type="inferred from homology"/>
<feature type="transmembrane region" description="Helical" evidence="10">
    <location>
        <begin position="62"/>
        <end position="84"/>
    </location>
</feature>
<dbReference type="InterPro" id="IPR037185">
    <property type="entry name" value="EmrE-like"/>
</dbReference>
<feature type="transmembrane region" description="Helical" evidence="10">
    <location>
        <begin position="90"/>
        <end position="109"/>
    </location>
</feature>
<evidence type="ECO:0000256" key="1">
    <source>
        <dbReference type="ARBA" id="ARBA00004651"/>
    </source>
</evidence>
<keyword evidence="2" id="KW-0813">Transport</keyword>
<dbReference type="PANTHER" id="PTHR30561:SF0">
    <property type="entry name" value="GUANIDINIUM EXPORTER"/>
    <property type="match status" value="1"/>
</dbReference>
<dbReference type="InterPro" id="IPR045324">
    <property type="entry name" value="Small_multidrug_res"/>
</dbReference>
<evidence type="ECO:0000256" key="4">
    <source>
        <dbReference type="ARBA" id="ARBA00022692"/>
    </source>
</evidence>
<comment type="caution">
    <text evidence="11">The sequence shown here is derived from an EMBL/GenBank/DDBJ whole genome shotgun (WGS) entry which is preliminary data.</text>
</comment>
<dbReference type="Proteomes" id="UP000486602">
    <property type="component" value="Unassembled WGS sequence"/>
</dbReference>
<dbReference type="SUPFAM" id="SSF103481">
    <property type="entry name" value="Multidrug resistance efflux transporter EmrE"/>
    <property type="match status" value="1"/>
</dbReference>
<evidence type="ECO:0000256" key="7">
    <source>
        <dbReference type="ARBA" id="ARBA00038151"/>
    </source>
</evidence>
<keyword evidence="6 10" id="KW-0472">Membrane</keyword>
<evidence type="ECO:0000313" key="11">
    <source>
        <dbReference type="EMBL" id="NEN23154.1"/>
    </source>
</evidence>
<dbReference type="InterPro" id="IPR000390">
    <property type="entry name" value="Small_drug/metabolite_transptr"/>
</dbReference>
<sequence>MNWIFLLIGGLFETGFAISLGKAQHASGKEMWMWLLSFIICVSISMLLLFKAMGGENAIPVGTAYAVWGAIGAIGTVIMGIILFKEPITFWRLFFLSTLVISIVGLQIVSSNVPAE</sequence>
<dbReference type="GO" id="GO:0005886">
    <property type="term" value="C:plasma membrane"/>
    <property type="evidence" value="ECO:0007669"/>
    <property type="project" value="UniProtKB-SubCell"/>
</dbReference>
<feature type="transmembrane region" description="Helical" evidence="10">
    <location>
        <begin position="33"/>
        <end position="50"/>
    </location>
</feature>
<evidence type="ECO:0000256" key="6">
    <source>
        <dbReference type="ARBA" id="ARBA00023136"/>
    </source>
</evidence>
<keyword evidence="5 10" id="KW-1133">Transmembrane helix</keyword>
<comment type="subcellular location">
    <subcellularLocation>
        <location evidence="1 9">Cell membrane</location>
        <topology evidence="1 9">Multi-pass membrane protein</topology>
    </subcellularLocation>
</comment>
<protein>
    <recommendedName>
        <fullName evidence="8">Guanidinium exporter</fullName>
    </recommendedName>
</protein>
<keyword evidence="12" id="KW-1185">Reference proteome</keyword>
<comment type="similarity">
    <text evidence="7">Belongs to the drug/metabolite transporter (DMT) superfamily. Small multidrug resistance (SMR) (TC 2.A.7.1) family. Gdx/SugE subfamily.</text>
</comment>
<keyword evidence="4 9" id="KW-0812">Transmembrane</keyword>
<keyword evidence="3" id="KW-1003">Cell membrane</keyword>
<evidence type="ECO:0000256" key="2">
    <source>
        <dbReference type="ARBA" id="ARBA00022448"/>
    </source>
</evidence>
<gene>
    <name evidence="11" type="ORF">G3O08_06535</name>
</gene>
<dbReference type="PANTHER" id="PTHR30561">
    <property type="entry name" value="SMR FAMILY PROTON-DEPENDENT DRUG EFFLUX TRANSPORTER SUGE"/>
    <property type="match status" value="1"/>
</dbReference>